<feature type="domain" description="Late nodulin" evidence="1">
    <location>
        <begin position="16"/>
        <end position="72"/>
    </location>
</feature>
<dbReference type="InterPro" id="IPR009810">
    <property type="entry name" value="Nodulin_late_dom"/>
</dbReference>
<evidence type="ECO:0000313" key="2">
    <source>
        <dbReference type="EMBL" id="RHN44894.1"/>
    </source>
</evidence>
<proteinExistence type="predicted"/>
<dbReference type="EMBL" id="PSQE01000007">
    <property type="protein sequence ID" value="RHN44894.1"/>
    <property type="molecule type" value="Genomic_DNA"/>
</dbReference>
<accession>A0A396GZJ0</accession>
<comment type="caution">
    <text evidence="2">The sequence shown here is derived from an EMBL/GenBank/DDBJ whole genome shotgun (WGS) entry which is preliminary data.</text>
</comment>
<dbReference type="GO" id="GO:0046872">
    <property type="term" value="F:metal ion binding"/>
    <property type="evidence" value="ECO:0007669"/>
    <property type="project" value="InterPro"/>
</dbReference>
<sequence length="79" mass="9297">MIKQFLFIVMQRRKIMVQIGCFFYALIILLSPFLVATHQSIDDVIPCVLNTDCPRDMCPIHLFPKCINLLCRCSYWEDN</sequence>
<dbReference type="Proteomes" id="UP000265566">
    <property type="component" value="Chromosome 7"/>
</dbReference>
<dbReference type="AlphaFoldDB" id="A0A396GZJ0"/>
<organism evidence="2">
    <name type="scientific">Medicago truncatula</name>
    <name type="common">Barrel medic</name>
    <name type="synonym">Medicago tribuloides</name>
    <dbReference type="NCBI Taxonomy" id="3880"/>
    <lineage>
        <taxon>Eukaryota</taxon>
        <taxon>Viridiplantae</taxon>
        <taxon>Streptophyta</taxon>
        <taxon>Embryophyta</taxon>
        <taxon>Tracheophyta</taxon>
        <taxon>Spermatophyta</taxon>
        <taxon>Magnoliopsida</taxon>
        <taxon>eudicotyledons</taxon>
        <taxon>Gunneridae</taxon>
        <taxon>Pentapetalae</taxon>
        <taxon>rosids</taxon>
        <taxon>fabids</taxon>
        <taxon>Fabales</taxon>
        <taxon>Fabaceae</taxon>
        <taxon>Papilionoideae</taxon>
        <taxon>50 kb inversion clade</taxon>
        <taxon>NPAAA clade</taxon>
        <taxon>Hologalegina</taxon>
        <taxon>IRL clade</taxon>
        <taxon>Trifolieae</taxon>
        <taxon>Medicago</taxon>
    </lineage>
</organism>
<evidence type="ECO:0000259" key="1">
    <source>
        <dbReference type="Pfam" id="PF07127"/>
    </source>
</evidence>
<protein>
    <submittedName>
        <fullName evidence="2">Putative Late nodulin</fullName>
    </submittedName>
</protein>
<reference evidence="2" key="1">
    <citation type="journal article" date="2018" name="Nat. Plants">
        <title>Whole-genome landscape of Medicago truncatula symbiotic genes.</title>
        <authorList>
            <person name="Pecrix Y."/>
            <person name="Gamas P."/>
            <person name="Carrere S."/>
        </authorList>
    </citation>
    <scope>NUCLEOTIDE SEQUENCE</scope>
    <source>
        <tissue evidence="2">Leaves</tissue>
    </source>
</reference>
<name>A0A396GZJ0_MEDTR</name>
<dbReference type="Pfam" id="PF07127">
    <property type="entry name" value="Nodulin_late"/>
    <property type="match status" value="1"/>
</dbReference>
<dbReference type="Gramene" id="rna39069">
    <property type="protein sequence ID" value="RHN44894.1"/>
    <property type="gene ID" value="gene39069"/>
</dbReference>
<gene>
    <name evidence="2" type="ORF">MtrunA17_Chr7g0224341</name>
</gene>